<organism evidence="3 4">
    <name type="scientific">Alginatibacterium sediminis</name>
    <dbReference type="NCBI Taxonomy" id="2164068"/>
    <lineage>
        <taxon>Bacteria</taxon>
        <taxon>Pseudomonadati</taxon>
        <taxon>Pseudomonadota</taxon>
        <taxon>Gammaproteobacteria</taxon>
        <taxon>Alteromonadales</taxon>
        <taxon>Alteromonadaceae</taxon>
        <taxon>Alginatibacterium</taxon>
    </lineage>
</organism>
<dbReference type="Gene3D" id="2.60.40.550">
    <property type="entry name" value="Ecotin"/>
    <property type="match status" value="1"/>
</dbReference>
<evidence type="ECO:0000313" key="4">
    <source>
        <dbReference type="Proteomes" id="UP000286482"/>
    </source>
</evidence>
<dbReference type="AlphaFoldDB" id="A0A420E702"/>
<dbReference type="Pfam" id="PF03974">
    <property type="entry name" value="Ecotin"/>
    <property type="match status" value="1"/>
</dbReference>
<accession>A0A420E702</accession>
<feature type="signal peptide" evidence="2">
    <location>
        <begin position="1"/>
        <end position="20"/>
    </location>
</feature>
<protein>
    <submittedName>
        <fullName evidence="3">Ecotin</fullName>
    </submittedName>
</protein>
<reference evidence="3 4" key="1">
    <citation type="submission" date="2018-09" db="EMBL/GenBank/DDBJ databases">
        <authorList>
            <person name="Wang Z."/>
        </authorList>
    </citation>
    <scope>NUCLEOTIDE SEQUENCE [LARGE SCALE GENOMIC DNA]</scope>
    <source>
        <strain evidence="3 4">ALS 81</strain>
    </source>
</reference>
<evidence type="ECO:0000313" key="3">
    <source>
        <dbReference type="EMBL" id="RKF13255.1"/>
    </source>
</evidence>
<comment type="similarity">
    <text evidence="1">Belongs to the protease inhibitor I11 (ecotin) family.</text>
</comment>
<dbReference type="OrthoDB" id="997196at2"/>
<dbReference type="InterPro" id="IPR036198">
    <property type="entry name" value="Ecotin_sf"/>
</dbReference>
<keyword evidence="4" id="KW-1185">Reference proteome</keyword>
<gene>
    <name evidence="3" type="ORF">DBZ36_19550</name>
</gene>
<comment type="caution">
    <text evidence="3">The sequence shown here is derived from an EMBL/GenBank/DDBJ whole genome shotgun (WGS) entry which is preliminary data.</text>
</comment>
<dbReference type="EMBL" id="RAQO01000012">
    <property type="protein sequence ID" value="RKF13255.1"/>
    <property type="molecule type" value="Genomic_DNA"/>
</dbReference>
<dbReference type="PANTHER" id="PTHR35890:SF3">
    <property type="entry name" value="ECOTIN"/>
    <property type="match status" value="1"/>
</dbReference>
<dbReference type="PANTHER" id="PTHR35890">
    <property type="match status" value="1"/>
</dbReference>
<dbReference type="Proteomes" id="UP000286482">
    <property type="component" value="Unassembled WGS sequence"/>
</dbReference>
<feature type="chain" id="PRO_5019462821" evidence="2">
    <location>
        <begin position="21"/>
        <end position="154"/>
    </location>
</feature>
<dbReference type="GO" id="GO:0004867">
    <property type="term" value="F:serine-type endopeptidase inhibitor activity"/>
    <property type="evidence" value="ECO:0007669"/>
    <property type="project" value="InterPro"/>
</dbReference>
<proteinExistence type="inferred from homology"/>
<sequence>MHKISLALFGVISLSGIANADEKAADHMFAESLNGLQKYSVELPMLEDENVVKIELVVSKAGEYDCNERFISGSLDRKSLEGWGYSYYELAEYDKPMPQTLMACPEDMPKRSSASIVPGELRNYNSKIPLVVYLPEGYDLAYRVWSAGPMVGVE</sequence>
<dbReference type="SUPFAM" id="SSF49772">
    <property type="entry name" value="Ecotin, trypsin inhibitor"/>
    <property type="match status" value="1"/>
</dbReference>
<dbReference type="RefSeq" id="WP_120356668.1">
    <property type="nucleotide sequence ID" value="NZ_RAQO01000012.1"/>
</dbReference>
<name>A0A420E702_9ALTE</name>
<keyword evidence="2" id="KW-0732">Signal</keyword>
<evidence type="ECO:0000256" key="2">
    <source>
        <dbReference type="SAM" id="SignalP"/>
    </source>
</evidence>
<evidence type="ECO:0000256" key="1">
    <source>
        <dbReference type="ARBA" id="ARBA00010558"/>
    </source>
</evidence>
<dbReference type="InterPro" id="IPR005658">
    <property type="entry name" value="Prot_inh_ecotin"/>
</dbReference>